<proteinExistence type="predicted"/>
<evidence type="ECO:0000256" key="1">
    <source>
        <dbReference type="SAM" id="SignalP"/>
    </source>
</evidence>
<accession>A0ABU2YL26</accession>
<dbReference type="EMBL" id="JAVRIA010000004">
    <property type="protein sequence ID" value="MDT0558864.1"/>
    <property type="molecule type" value="Genomic_DNA"/>
</dbReference>
<protein>
    <submittedName>
        <fullName evidence="2">Uncharacterized protein</fullName>
    </submittedName>
</protein>
<gene>
    <name evidence="2" type="ORF">RM697_09400</name>
</gene>
<evidence type="ECO:0000313" key="3">
    <source>
        <dbReference type="Proteomes" id="UP001259492"/>
    </source>
</evidence>
<feature type="signal peptide" evidence="1">
    <location>
        <begin position="1"/>
        <end position="18"/>
    </location>
</feature>
<reference evidence="2 3" key="1">
    <citation type="submission" date="2023-09" db="EMBL/GenBank/DDBJ databases">
        <authorList>
            <person name="Rey-Velasco X."/>
        </authorList>
    </citation>
    <scope>NUCLEOTIDE SEQUENCE [LARGE SCALE GENOMIC DNA]</scope>
    <source>
        <strain evidence="2 3">W332</strain>
    </source>
</reference>
<dbReference type="Proteomes" id="UP001259492">
    <property type="component" value="Unassembled WGS sequence"/>
</dbReference>
<keyword evidence="1" id="KW-0732">Signal</keyword>
<organism evidence="2 3">
    <name type="scientific">Microcosmobacter mediterraneus</name>
    <dbReference type="NCBI Taxonomy" id="3075607"/>
    <lineage>
        <taxon>Bacteria</taxon>
        <taxon>Pseudomonadati</taxon>
        <taxon>Bacteroidota</taxon>
        <taxon>Flavobacteriia</taxon>
        <taxon>Flavobacteriales</taxon>
        <taxon>Flavobacteriaceae</taxon>
        <taxon>Microcosmobacter</taxon>
    </lineage>
</organism>
<evidence type="ECO:0000313" key="2">
    <source>
        <dbReference type="EMBL" id="MDT0558864.1"/>
    </source>
</evidence>
<name>A0ABU2YL26_9FLAO</name>
<dbReference type="RefSeq" id="WP_311427629.1">
    <property type="nucleotide sequence ID" value="NZ_JAVRIA010000004.1"/>
</dbReference>
<feature type="chain" id="PRO_5047258481" evidence="1">
    <location>
        <begin position="19"/>
        <end position="230"/>
    </location>
</feature>
<sequence>MRFTITLCFLFLSLGLFAQIDSKKKKSIRIPAREVKEKKDSTKSDLKKEVKDKTGGKVGVNKIDNINFKKTTIDFNKNKKEFSMFDSNRLKHSGELFQKNLDKQTADVEAIVHTLSDQFLGEYDVKVEFVNIICRDYGAEDGDYIKILLNENTVIPRIRLSNNFRRVKIDLVDGENVLDFKALNQGSQGANTAYFEVYDDNGKLISSKEWALMTGQKATVIFRNQKPTSD</sequence>
<keyword evidence="3" id="KW-1185">Reference proteome</keyword>
<comment type="caution">
    <text evidence="2">The sequence shown here is derived from an EMBL/GenBank/DDBJ whole genome shotgun (WGS) entry which is preliminary data.</text>
</comment>